<name>A0A6M3X9C8_9ZZZZ</name>
<sequence length="64" mass="7075">MKYYAYKKYGSIPLAGPFRTRAEAKGHGAKTGGSCCYCGRYSGGMEICYACLCVIFDNSSRKRK</sequence>
<protein>
    <submittedName>
        <fullName evidence="1">Uncharacterized protein</fullName>
    </submittedName>
</protein>
<evidence type="ECO:0000313" key="1">
    <source>
        <dbReference type="EMBL" id="QJH94480.1"/>
    </source>
</evidence>
<dbReference type="EMBL" id="MT144601">
    <property type="protein sequence ID" value="QJH94480.1"/>
    <property type="molecule type" value="Genomic_DNA"/>
</dbReference>
<gene>
    <name evidence="1" type="ORF">TM448B00221_0034</name>
</gene>
<organism evidence="1">
    <name type="scientific">viral metagenome</name>
    <dbReference type="NCBI Taxonomy" id="1070528"/>
    <lineage>
        <taxon>unclassified sequences</taxon>
        <taxon>metagenomes</taxon>
        <taxon>organismal metagenomes</taxon>
    </lineage>
</organism>
<proteinExistence type="predicted"/>
<reference evidence="1" key="1">
    <citation type="submission" date="2020-03" db="EMBL/GenBank/DDBJ databases">
        <title>The deep terrestrial virosphere.</title>
        <authorList>
            <person name="Holmfeldt K."/>
            <person name="Nilsson E."/>
            <person name="Simone D."/>
            <person name="Lopez-Fernandez M."/>
            <person name="Wu X."/>
            <person name="de Brujin I."/>
            <person name="Lundin D."/>
            <person name="Andersson A."/>
            <person name="Bertilsson S."/>
            <person name="Dopson M."/>
        </authorList>
    </citation>
    <scope>NUCLEOTIDE SEQUENCE</scope>
    <source>
        <strain evidence="1">TM448B00221</strain>
    </source>
</reference>
<accession>A0A6M3X9C8</accession>
<dbReference type="AlphaFoldDB" id="A0A6M3X9C8"/>